<feature type="transmembrane region" description="Helical" evidence="1">
    <location>
        <begin position="41"/>
        <end position="63"/>
    </location>
</feature>
<feature type="transmembrane region" description="Helical" evidence="1">
    <location>
        <begin position="229"/>
        <end position="254"/>
    </location>
</feature>
<feature type="transmembrane region" description="Helical" evidence="1">
    <location>
        <begin position="168"/>
        <end position="189"/>
    </location>
</feature>
<organism evidence="2 3">
    <name type="scientific">Rhizomicrobium electricum</name>
    <dbReference type="NCBI Taxonomy" id="480070"/>
    <lineage>
        <taxon>Bacteria</taxon>
        <taxon>Pseudomonadati</taxon>
        <taxon>Pseudomonadota</taxon>
        <taxon>Alphaproteobacteria</taxon>
        <taxon>Micropepsales</taxon>
        <taxon>Micropepsaceae</taxon>
        <taxon>Rhizomicrobium</taxon>
    </lineage>
</organism>
<dbReference type="RefSeq" id="WP_166936543.1">
    <property type="nucleotide sequence ID" value="NZ_BAAADD010000007.1"/>
</dbReference>
<dbReference type="InterPro" id="IPR014550">
    <property type="entry name" value="UCP028704_OpgC"/>
</dbReference>
<dbReference type="Pfam" id="PF10129">
    <property type="entry name" value="OpgC_C"/>
    <property type="match status" value="1"/>
</dbReference>
<proteinExistence type="predicted"/>
<keyword evidence="1" id="KW-1133">Transmembrane helix</keyword>
<keyword evidence="1" id="KW-0472">Membrane</keyword>
<keyword evidence="3" id="KW-1185">Reference proteome</keyword>
<keyword evidence="1" id="KW-0812">Transmembrane</keyword>
<dbReference type="Proteomes" id="UP001499951">
    <property type="component" value="Unassembled WGS sequence"/>
</dbReference>
<dbReference type="PANTHER" id="PTHR38592:SF3">
    <property type="entry name" value="BLL4819 PROTEIN"/>
    <property type="match status" value="1"/>
</dbReference>
<comment type="caution">
    <text evidence="2">The sequence shown here is derived from an EMBL/GenBank/DDBJ whole genome shotgun (WGS) entry which is preliminary data.</text>
</comment>
<gene>
    <name evidence="2" type="ORF">GCM10008942_26340</name>
</gene>
<evidence type="ECO:0000313" key="3">
    <source>
        <dbReference type="Proteomes" id="UP001499951"/>
    </source>
</evidence>
<reference evidence="3" key="1">
    <citation type="journal article" date="2019" name="Int. J. Syst. Evol. Microbiol.">
        <title>The Global Catalogue of Microorganisms (GCM) 10K type strain sequencing project: providing services to taxonomists for standard genome sequencing and annotation.</title>
        <authorList>
            <consortium name="The Broad Institute Genomics Platform"/>
            <consortium name="The Broad Institute Genome Sequencing Center for Infectious Disease"/>
            <person name="Wu L."/>
            <person name="Ma J."/>
        </authorList>
    </citation>
    <scope>NUCLEOTIDE SEQUENCE [LARGE SCALE GENOMIC DNA]</scope>
    <source>
        <strain evidence="3">JCM 15089</strain>
    </source>
</reference>
<feature type="transmembrane region" description="Helical" evidence="1">
    <location>
        <begin position="12"/>
        <end position="29"/>
    </location>
</feature>
<feature type="transmembrane region" description="Helical" evidence="1">
    <location>
        <begin position="84"/>
        <end position="105"/>
    </location>
</feature>
<accession>A0ABP3PUT3</accession>
<feature type="transmembrane region" description="Helical" evidence="1">
    <location>
        <begin position="201"/>
        <end position="217"/>
    </location>
</feature>
<protein>
    <submittedName>
        <fullName evidence="2">OpgC domain-containing protein</fullName>
    </submittedName>
</protein>
<dbReference type="PIRSF" id="PIRSF028704">
    <property type="entry name" value="UPC028704"/>
    <property type="match status" value="1"/>
</dbReference>
<feature type="transmembrane region" description="Helical" evidence="1">
    <location>
        <begin position="274"/>
        <end position="291"/>
    </location>
</feature>
<evidence type="ECO:0000313" key="2">
    <source>
        <dbReference type="EMBL" id="GAA0576240.1"/>
    </source>
</evidence>
<feature type="transmembrane region" description="Helical" evidence="1">
    <location>
        <begin position="312"/>
        <end position="333"/>
    </location>
</feature>
<dbReference type="EMBL" id="BAAADD010000007">
    <property type="protein sequence ID" value="GAA0576240.1"/>
    <property type="molecule type" value="Genomic_DNA"/>
</dbReference>
<name>A0ABP3PUT3_9PROT</name>
<dbReference type="PANTHER" id="PTHR38592">
    <property type="entry name" value="BLL4819 PROTEIN"/>
    <property type="match status" value="1"/>
</dbReference>
<evidence type="ECO:0000256" key="1">
    <source>
        <dbReference type="SAM" id="Phobius"/>
    </source>
</evidence>
<feature type="transmembrane region" description="Helical" evidence="1">
    <location>
        <begin position="339"/>
        <end position="358"/>
    </location>
</feature>
<feature type="transmembrane region" description="Helical" evidence="1">
    <location>
        <begin position="141"/>
        <end position="161"/>
    </location>
</feature>
<sequence>MAFRGQSRRDDRFDFLRGLALLVIFIDHVPKNLFEPMTLHTFAFCDAAEVFFFISGYVAALVYGRAMLKTGFVAATRKVWRRAAVVYGAQMFLMGTVLAMVWVFLHATGDETYRWIFRIQWVFDDPLAYFLPALTMHYQPGYLDILPAYVVLLALFPAVLWGLNRNIWVVLVPSFLLWLAVQTTGLTLWTTNGDRWFFNPFAWQFLFVIGAVFGHPANEGKFGFVNSKWLLVGAVAVAIPAACIQATDTLSHYIGWLHSMRPNTAMLDKTSLGALRLVSFFSLAIIVRHLVPANGVFSANRWCQPVLKCGRFSLQVFSFGALLSSITAVTWVLTGANVVVQTVAAVIGVGLQFVYAAWKDNNRQEAAERERAQSRRITVLTGGFDPVPCASDRPQR</sequence>